<dbReference type="GeneID" id="130471866"/>
<dbReference type="PANTHER" id="PTHR33116">
    <property type="entry name" value="REVERSE TRANSCRIPTASE ZINC-BINDING DOMAIN-CONTAINING PROTEIN-RELATED-RELATED"/>
    <property type="match status" value="1"/>
</dbReference>
<accession>A0ABM3RRD4</accession>
<dbReference type="Pfam" id="PF13966">
    <property type="entry name" value="zf-RVT"/>
    <property type="match status" value="1"/>
</dbReference>
<proteinExistence type="predicted"/>
<evidence type="ECO:0000313" key="2">
    <source>
        <dbReference type="Proteomes" id="UP000813463"/>
    </source>
</evidence>
<protein>
    <recommendedName>
        <fullName evidence="1">Reverse transcriptase zinc-binding domain-containing protein</fullName>
    </recommendedName>
</protein>
<keyword evidence="2" id="KW-1185">Reference proteome</keyword>
<reference evidence="2" key="1">
    <citation type="journal article" date="2021" name="Nat. Commun.">
        <title>Genomic analyses provide insights into spinach domestication and the genetic basis of agronomic traits.</title>
        <authorList>
            <person name="Cai X."/>
            <person name="Sun X."/>
            <person name="Xu C."/>
            <person name="Sun H."/>
            <person name="Wang X."/>
            <person name="Ge C."/>
            <person name="Zhang Z."/>
            <person name="Wang Q."/>
            <person name="Fei Z."/>
            <person name="Jiao C."/>
            <person name="Wang Q."/>
        </authorList>
    </citation>
    <scope>NUCLEOTIDE SEQUENCE [LARGE SCALE GENOMIC DNA]</scope>
    <source>
        <strain evidence="2">cv. Varoflay</strain>
    </source>
</reference>
<name>A0ABM3RRD4_SPIOL</name>
<dbReference type="InterPro" id="IPR026960">
    <property type="entry name" value="RVT-Znf"/>
</dbReference>
<reference evidence="3" key="2">
    <citation type="submission" date="2025-08" db="UniProtKB">
        <authorList>
            <consortium name="RefSeq"/>
        </authorList>
    </citation>
    <scope>IDENTIFICATION</scope>
    <source>
        <tissue evidence="3">Leaf</tissue>
    </source>
</reference>
<dbReference type="RefSeq" id="XP_056698181.1">
    <property type="nucleotide sequence ID" value="XM_056842203.1"/>
</dbReference>
<dbReference type="Proteomes" id="UP000813463">
    <property type="component" value="Chromosome 4"/>
</dbReference>
<evidence type="ECO:0000313" key="3">
    <source>
        <dbReference type="RefSeq" id="XP_056698181.1"/>
    </source>
</evidence>
<organism evidence="2 3">
    <name type="scientific">Spinacia oleracea</name>
    <name type="common">Spinach</name>
    <dbReference type="NCBI Taxonomy" id="3562"/>
    <lineage>
        <taxon>Eukaryota</taxon>
        <taxon>Viridiplantae</taxon>
        <taxon>Streptophyta</taxon>
        <taxon>Embryophyta</taxon>
        <taxon>Tracheophyta</taxon>
        <taxon>Spermatophyta</taxon>
        <taxon>Magnoliopsida</taxon>
        <taxon>eudicotyledons</taxon>
        <taxon>Gunneridae</taxon>
        <taxon>Pentapetalae</taxon>
        <taxon>Caryophyllales</taxon>
        <taxon>Chenopodiaceae</taxon>
        <taxon>Chenopodioideae</taxon>
        <taxon>Anserineae</taxon>
        <taxon>Spinacia</taxon>
    </lineage>
</organism>
<sequence>MIEQKVALKLWKPLLISKDVSISHLFYADDVFLFGKTTTHNIDTMKDTLEEFRKMSGLKVNFAKSSVIFPKKMDFNVRNSIKQNCNLNDSTSFGKYLGSNISSLKLKKNDFYDLLDKTTSKIRGWQAKLLNMEGRCTMIKSVLNAYHLYAMQICILPATVTNELESKYRYLKYSNFLDCNQSNSSSPIWKDILKGRDIIKKGMIISIGNGIDTSLWYHHWIQHLLPNSICDLILAMPLSNISPKSDSLRWTLDKSGSFSIKSSYHSTYVARNMSCSIQICWKKLCKIGVPYKYTMLLWNLCHSILPVADVLARKLPGLNPICVGCFDSVENHLHLFRECSSTSTLWSMIFQHQGQFFDLDFNLFYSKNWDEWITYNISGSSQ</sequence>
<dbReference type="PANTHER" id="PTHR33116:SF84">
    <property type="entry name" value="RNA-DIRECTED DNA POLYMERASE"/>
    <property type="match status" value="1"/>
</dbReference>
<gene>
    <name evidence="3" type="primary">LOC130471866</name>
</gene>
<feature type="domain" description="Reverse transcriptase zinc-binding" evidence="1">
    <location>
        <begin position="258"/>
        <end position="346"/>
    </location>
</feature>
<evidence type="ECO:0000259" key="1">
    <source>
        <dbReference type="Pfam" id="PF13966"/>
    </source>
</evidence>